<feature type="transmembrane region" description="Helical" evidence="1">
    <location>
        <begin position="100"/>
        <end position="122"/>
    </location>
</feature>
<evidence type="ECO:0000256" key="1">
    <source>
        <dbReference type="SAM" id="Phobius"/>
    </source>
</evidence>
<feature type="transmembrane region" description="Helical" evidence="1">
    <location>
        <begin position="170"/>
        <end position="188"/>
    </location>
</feature>
<feature type="transmembrane region" description="Helical" evidence="1">
    <location>
        <begin position="6"/>
        <end position="24"/>
    </location>
</feature>
<keyword evidence="3" id="KW-1185">Reference proteome</keyword>
<evidence type="ECO:0008006" key="4">
    <source>
        <dbReference type="Google" id="ProtNLM"/>
    </source>
</evidence>
<sequence>MDKLFFALFTIVYIGLLVWGLKGISTKAFKKWTSVLFVVVGALIYDNFILAIGDWIGEGELLKNLNAARFWFHAFITPLLVIFSIGTLRESGVAWVKKCWVTIIALLYMIAAIVMEVISVTADLQLKVDKAYGVVSYSSAEGPNGPPIMILMITLAMLVVSAILWKKTGWYVFFIGVVIMTIGSAVPLEIESNAITNLFELILLTSLMWTKRKLLKDELTVN</sequence>
<organism evidence="2 3">
    <name type="scientific">Chungangia koreensis</name>
    <dbReference type="NCBI Taxonomy" id="752657"/>
    <lineage>
        <taxon>Bacteria</taxon>
        <taxon>Bacillati</taxon>
        <taxon>Bacillota</taxon>
        <taxon>Bacilli</taxon>
        <taxon>Lactobacillales</taxon>
        <taxon>Chungangia</taxon>
    </lineage>
</organism>
<comment type="caution">
    <text evidence="2">The sequence shown here is derived from an EMBL/GenBank/DDBJ whole genome shotgun (WGS) entry which is preliminary data.</text>
</comment>
<feature type="transmembrane region" description="Helical" evidence="1">
    <location>
        <begin position="68"/>
        <end position="88"/>
    </location>
</feature>
<gene>
    <name evidence="2" type="ORF">ACFOZY_04205</name>
</gene>
<name>A0ABV8X3B3_9LACT</name>
<feature type="transmembrane region" description="Helical" evidence="1">
    <location>
        <begin position="36"/>
        <end position="56"/>
    </location>
</feature>
<protein>
    <recommendedName>
        <fullName evidence="4">Phospholipid phosphatase</fullName>
    </recommendedName>
</protein>
<dbReference type="RefSeq" id="WP_378152610.1">
    <property type="nucleotide sequence ID" value="NZ_JBHSEC010000004.1"/>
</dbReference>
<evidence type="ECO:0000313" key="3">
    <source>
        <dbReference type="Proteomes" id="UP001595817"/>
    </source>
</evidence>
<keyword evidence="1" id="KW-0472">Membrane</keyword>
<reference evidence="3" key="1">
    <citation type="journal article" date="2019" name="Int. J. Syst. Evol. Microbiol.">
        <title>The Global Catalogue of Microorganisms (GCM) 10K type strain sequencing project: providing services to taxonomists for standard genome sequencing and annotation.</title>
        <authorList>
            <consortium name="The Broad Institute Genomics Platform"/>
            <consortium name="The Broad Institute Genome Sequencing Center for Infectious Disease"/>
            <person name="Wu L."/>
            <person name="Ma J."/>
        </authorList>
    </citation>
    <scope>NUCLEOTIDE SEQUENCE [LARGE SCALE GENOMIC DNA]</scope>
    <source>
        <strain evidence="3">CCUG 59778</strain>
    </source>
</reference>
<evidence type="ECO:0000313" key="2">
    <source>
        <dbReference type="EMBL" id="MFC4409639.1"/>
    </source>
</evidence>
<accession>A0ABV8X3B3</accession>
<keyword evidence="1" id="KW-1133">Transmembrane helix</keyword>
<proteinExistence type="predicted"/>
<dbReference type="EMBL" id="JBHSEC010000004">
    <property type="protein sequence ID" value="MFC4409639.1"/>
    <property type="molecule type" value="Genomic_DNA"/>
</dbReference>
<dbReference type="Proteomes" id="UP001595817">
    <property type="component" value="Unassembled WGS sequence"/>
</dbReference>
<keyword evidence="1" id="KW-0812">Transmembrane</keyword>
<feature type="transmembrane region" description="Helical" evidence="1">
    <location>
        <begin position="148"/>
        <end position="165"/>
    </location>
</feature>